<dbReference type="InParanoid" id="D8U756"/>
<dbReference type="PANTHER" id="PTHR13742">
    <property type="entry name" value="RETINOBLASTOMA-ASSOCIATED PROTEIN RB -RELATED"/>
    <property type="match status" value="1"/>
</dbReference>
<dbReference type="GO" id="GO:0000785">
    <property type="term" value="C:chromatin"/>
    <property type="evidence" value="ECO:0007669"/>
    <property type="project" value="TreeGrafter"/>
</dbReference>
<feature type="domain" description="Retinoblastoma-associated protein N-terminal" evidence="8">
    <location>
        <begin position="79"/>
        <end position="219"/>
    </location>
</feature>
<dbReference type="Proteomes" id="UP000001058">
    <property type="component" value="Unassembled WGS sequence"/>
</dbReference>
<keyword evidence="3" id="KW-0678">Repressor</keyword>
<dbReference type="GO" id="GO:0006357">
    <property type="term" value="P:regulation of transcription by RNA polymerase II"/>
    <property type="evidence" value="ECO:0007669"/>
    <property type="project" value="InterPro"/>
</dbReference>
<protein>
    <submittedName>
        <fullName evidence="10">Retinoblastoma-like protein</fullName>
    </submittedName>
</protein>
<dbReference type="Pfam" id="PF01858">
    <property type="entry name" value="RB_A"/>
    <property type="match status" value="1"/>
</dbReference>
<keyword evidence="6" id="KW-0539">Nucleus</keyword>
<dbReference type="SMART" id="SM01368">
    <property type="entry name" value="RB_A"/>
    <property type="match status" value="1"/>
</dbReference>
<dbReference type="RefSeq" id="XP_002954473.1">
    <property type="nucleotide sequence ID" value="XM_002954427.2"/>
</dbReference>
<reference evidence="10 11" key="1">
    <citation type="journal article" date="2010" name="Science">
        <title>Genomic analysis of organismal complexity in the multicellular green alga Volvox carteri.</title>
        <authorList>
            <person name="Prochnik S.E."/>
            <person name="Umen J."/>
            <person name="Nedelcu A.M."/>
            <person name="Hallmann A."/>
            <person name="Miller S.M."/>
            <person name="Nishii I."/>
            <person name="Ferris P."/>
            <person name="Kuo A."/>
            <person name="Mitros T."/>
            <person name="Fritz-Laylin L.K."/>
            <person name="Hellsten U."/>
            <person name="Chapman J."/>
            <person name="Simakov O."/>
            <person name="Rensing S.A."/>
            <person name="Terry A."/>
            <person name="Pangilinan J."/>
            <person name="Kapitonov V."/>
            <person name="Jurka J."/>
            <person name="Salamov A."/>
            <person name="Shapiro H."/>
            <person name="Schmutz J."/>
            <person name="Grimwood J."/>
            <person name="Lindquist E."/>
            <person name="Lucas S."/>
            <person name="Grigoriev I.V."/>
            <person name="Schmitt R."/>
            <person name="Kirk D."/>
            <person name="Rokhsar D.S."/>
        </authorList>
    </citation>
    <scope>NUCLEOTIDE SEQUENCE [LARGE SCALE GENOMIC DNA]</scope>
    <source>
        <strain evidence="11">f. Nagariensis / Eve</strain>
    </source>
</reference>
<comment type="subcellular location">
    <subcellularLocation>
        <location evidence="1">Nucleus</location>
    </subcellularLocation>
</comment>
<dbReference type="InterPro" id="IPR028309">
    <property type="entry name" value="RB_fam"/>
</dbReference>
<dbReference type="PANTHER" id="PTHR13742:SF17">
    <property type="entry name" value="RE32990P-RELATED"/>
    <property type="match status" value="1"/>
</dbReference>
<evidence type="ECO:0000256" key="4">
    <source>
        <dbReference type="ARBA" id="ARBA00023015"/>
    </source>
</evidence>
<evidence type="ECO:0000256" key="1">
    <source>
        <dbReference type="ARBA" id="ARBA00004123"/>
    </source>
</evidence>
<dbReference type="GO" id="GO:0000977">
    <property type="term" value="F:RNA polymerase II transcription regulatory region sequence-specific DNA binding"/>
    <property type="evidence" value="ECO:0007669"/>
    <property type="project" value="TreeGrafter"/>
</dbReference>
<dbReference type="EMBL" id="GL378364">
    <property type="protein sequence ID" value="EFJ44366.1"/>
    <property type="molecule type" value="Genomic_DNA"/>
</dbReference>
<dbReference type="GO" id="GO:2000134">
    <property type="term" value="P:negative regulation of G1/S transition of mitotic cell cycle"/>
    <property type="evidence" value="ECO:0007669"/>
    <property type="project" value="TreeGrafter"/>
</dbReference>
<keyword evidence="4" id="KW-0805">Transcription regulation</keyword>
<evidence type="ECO:0000256" key="6">
    <source>
        <dbReference type="ARBA" id="ARBA00023242"/>
    </source>
</evidence>
<accession>D8U756</accession>
<dbReference type="SUPFAM" id="SSF47954">
    <property type="entry name" value="Cyclin-like"/>
    <property type="match status" value="2"/>
</dbReference>
<dbReference type="Pfam" id="PF01857">
    <property type="entry name" value="RB_B"/>
    <property type="match status" value="1"/>
</dbReference>
<sequence>MDTLNRNGPLNDRISFLLKEVNFGDAISQEGFLQLYRELRASYECQENASPASDYAGEQDEEVKHLCTQASLLFVARVLFAAQAQGGRTVSNFGCPISRIVAAAGISLLDFFREVNVVVSKLSSYFEARGGSSRLFAQQAQLKENSETVVVMGLLAKKYKQDNFGMLLHQLDFFKQIVLKLGWNAFLVLRIKLLSSFPDVVVRSCVELLPCVFAILVSHAPQLPDCLSHVSGAEYRSALLKSLSAEICKADYSRVQARIPSVEALLSHVLTSAVPEWREAASHAQLESNLAKSATAAEKCTFPGVVDLVSSKAGRLLEGLVTDGNRMQRALSALETEYAQHYTRGGSELDEREFLFTDFTKFASPRFSPRHMQSAVMKLRAGPLPIRQGSLLGPGAHTTASYAISPSSMNPKTSLLARMHSPLPKLNLGVETGPPVTPVSEIMSTSAWLRGITASLAAEVRDVAPLVNVQPSPSVMRYLAEVAVPPDGEQGACVTVTLSAAEQLNQRVQELVSCIMPEEKIPSLLGSFPLLQPSLVSERRIEVTKVYYLSLERILQAEEKNNGVAGVTSLLSAGKFHRALVACSAEVVTACYRMVSCTFPKVCSWPQVLDALHIKAFDLAKMIQCFVRSITTLPRSVRDLKRHLFLVEEKILESLAWEADSPLYSLICSTVAQDELLEECATFEDDTSFLPDTADKTMQAPKSLVLIPDTSASPLSTKRPQDSNVLEFSPVKKARMEGSQHAVHRYLRKLPPCIGAKFVESAHTDGCAAALNHFCCKVRKQVLKLAAFRLAVLCDNFDFSPLQRLDVNTKVWVYQTIEHALFFQTHLFYNRHIDQIILSALYGFCKVHRLAQVSFREIIAHYRKQPQAQPSIFRSVVVEQSNPSLQVGQVGRRADIIAFYNQVFVPCMKSFLLRSGKGEYPGTIGPTIGSPDNVTGELKGDISISCGAPAMEGELSAAHDSAGKMTQIMKQLGLEALRSPGTEHQRSHAGNRGVLMRFGVPTDNAVDGVHVMDSAQNCAALLTSAHEMEVRAGLNTCTPGKRTEHQIPDNCGTESQQYCEVGSRLNAGPGWVLRPVGLDGGPKSCTGLDQSFNGQAACAGLDVFDDADTYDCSQFQKTCRRQRTPNRKHGSD</sequence>
<dbReference type="GO" id="GO:0005634">
    <property type="term" value="C:nucleus"/>
    <property type="evidence" value="ECO:0007669"/>
    <property type="project" value="UniProtKB-SubCell"/>
</dbReference>
<dbReference type="InterPro" id="IPR002719">
    <property type="entry name" value="RB_B"/>
</dbReference>
<keyword evidence="7" id="KW-0131">Cell cycle</keyword>
<comment type="similarity">
    <text evidence="2">Belongs to the retinoblastoma protein (RB) family.</text>
</comment>
<dbReference type="STRING" id="3068.D8U756"/>
<keyword evidence="11" id="KW-1185">Reference proteome</keyword>
<organism evidence="11">
    <name type="scientific">Volvox carteri f. nagariensis</name>
    <dbReference type="NCBI Taxonomy" id="3068"/>
    <lineage>
        <taxon>Eukaryota</taxon>
        <taxon>Viridiplantae</taxon>
        <taxon>Chlorophyta</taxon>
        <taxon>core chlorophytes</taxon>
        <taxon>Chlorophyceae</taxon>
        <taxon>CS clade</taxon>
        <taxon>Chlamydomonadales</taxon>
        <taxon>Volvocaceae</taxon>
        <taxon>Volvox</taxon>
    </lineage>
</organism>
<evidence type="ECO:0000256" key="3">
    <source>
        <dbReference type="ARBA" id="ARBA00022491"/>
    </source>
</evidence>
<dbReference type="GO" id="GO:0030154">
    <property type="term" value="P:cell differentiation"/>
    <property type="evidence" value="ECO:0007669"/>
    <property type="project" value="TreeGrafter"/>
</dbReference>
<keyword evidence="5" id="KW-0804">Transcription</keyword>
<evidence type="ECO:0000259" key="9">
    <source>
        <dbReference type="SMART" id="SM01368"/>
    </source>
</evidence>
<evidence type="ECO:0000256" key="5">
    <source>
        <dbReference type="ARBA" id="ARBA00023163"/>
    </source>
</evidence>
<dbReference type="SMART" id="SM01367">
    <property type="entry name" value="DUF3452"/>
    <property type="match status" value="1"/>
</dbReference>
<dbReference type="eggNOG" id="KOG1010">
    <property type="taxonomic scope" value="Eukaryota"/>
</dbReference>
<evidence type="ECO:0000256" key="7">
    <source>
        <dbReference type="ARBA" id="ARBA00023306"/>
    </source>
</evidence>
<feature type="non-terminal residue" evidence="10">
    <location>
        <position position="1132"/>
    </location>
</feature>
<feature type="domain" description="Retinoblastoma-associated protein A-box" evidence="9">
    <location>
        <begin position="437"/>
        <end position="667"/>
    </location>
</feature>
<gene>
    <name evidence="10" type="primary">mat3</name>
    <name evidence="10" type="ORF">VOLCADRAFT_127148</name>
</gene>
<dbReference type="AlphaFoldDB" id="D8U756"/>
<evidence type="ECO:0000256" key="2">
    <source>
        <dbReference type="ARBA" id="ARBA00009475"/>
    </source>
</evidence>
<evidence type="ECO:0000259" key="8">
    <source>
        <dbReference type="SMART" id="SM01367"/>
    </source>
</evidence>
<dbReference type="GeneID" id="9624619"/>
<dbReference type="GO" id="GO:0005667">
    <property type="term" value="C:transcription regulator complex"/>
    <property type="evidence" value="ECO:0007669"/>
    <property type="project" value="TreeGrafter"/>
</dbReference>
<dbReference type="OrthoDB" id="844594at2759"/>
<dbReference type="InterPro" id="IPR002720">
    <property type="entry name" value="RB_A"/>
</dbReference>
<evidence type="ECO:0000313" key="11">
    <source>
        <dbReference type="Proteomes" id="UP000001058"/>
    </source>
</evidence>
<dbReference type="Gene3D" id="1.10.472.10">
    <property type="entry name" value="Cyclin-like"/>
    <property type="match status" value="2"/>
</dbReference>
<dbReference type="InterPro" id="IPR024599">
    <property type="entry name" value="RB_N"/>
</dbReference>
<dbReference type="InterPro" id="IPR036915">
    <property type="entry name" value="Cyclin-like_sf"/>
</dbReference>
<name>D8U756_VOLCA</name>
<dbReference type="FunCoup" id="D8U756">
    <property type="interactions" value="1346"/>
</dbReference>
<dbReference type="KEGG" id="vcn:VOLCADRAFT_127148"/>
<evidence type="ECO:0000313" key="10">
    <source>
        <dbReference type="EMBL" id="EFJ44366.1"/>
    </source>
</evidence>
<proteinExistence type="inferred from homology"/>